<evidence type="ECO:0000256" key="2">
    <source>
        <dbReference type="ARBA" id="ARBA00022553"/>
    </source>
</evidence>
<dbReference type="Pfam" id="PF00433">
    <property type="entry name" value="Pkinase_C"/>
    <property type="match status" value="1"/>
</dbReference>
<dbReference type="PROSITE" id="PS00108">
    <property type="entry name" value="PROTEIN_KINASE_ST"/>
    <property type="match status" value="1"/>
</dbReference>
<dbReference type="FunFam" id="1.10.510.10:FF:000008">
    <property type="entry name" value="Non-specific serine/threonine protein kinase"/>
    <property type="match status" value="1"/>
</dbReference>
<evidence type="ECO:0000313" key="11">
    <source>
        <dbReference type="Proteomes" id="UP000749646"/>
    </source>
</evidence>
<evidence type="ECO:0000256" key="6">
    <source>
        <dbReference type="ARBA" id="ARBA00022840"/>
    </source>
</evidence>
<keyword evidence="4" id="KW-0547">Nucleotide-binding</keyword>
<dbReference type="Proteomes" id="UP000749646">
    <property type="component" value="Unassembled WGS sequence"/>
</dbReference>
<keyword evidence="3" id="KW-0808">Transferase</keyword>
<dbReference type="PROSITE" id="PS50011">
    <property type="entry name" value="PROTEIN_KINASE_DOM"/>
    <property type="match status" value="1"/>
</dbReference>
<dbReference type="InterPro" id="IPR000961">
    <property type="entry name" value="AGC-kinase_C"/>
</dbReference>
<dbReference type="InterPro" id="IPR000719">
    <property type="entry name" value="Prot_kinase_dom"/>
</dbReference>
<dbReference type="GO" id="GO:0004674">
    <property type="term" value="F:protein serine/threonine kinase activity"/>
    <property type="evidence" value="ECO:0007669"/>
    <property type="project" value="UniProtKB-KW"/>
</dbReference>
<keyword evidence="2" id="KW-0597">Phosphoprotein</keyword>
<feature type="domain" description="Protein kinase" evidence="8">
    <location>
        <begin position="1"/>
        <end position="189"/>
    </location>
</feature>
<gene>
    <name evidence="10" type="ORF">BGZ65_003860</name>
</gene>
<dbReference type="InterPro" id="IPR008271">
    <property type="entry name" value="Ser/Thr_kinase_AS"/>
</dbReference>
<keyword evidence="5" id="KW-0418">Kinase</keyword>
<dbReference type="SMART" id="SM00133">
    <property type="entry name" value="S_TK_X"/>
    <property type="match status" value="1"/>
</dbReference>
<dbReference type="InterPro" id="IPR011009">
    <property type="entry name" value="Kinase-like_dom_sf"/>
</dbReference>
<evidence type="ECO:0000313" key="10">
    <source>
        <dbReference type="EMBL" id="KAF9934197.1"/>
    </source>
</evidence>
<dbReference type="Pfam" id="PF00069">
    <property type="entry name" value="Pkinase"/>
    <property type="match status" value="1"/>
</dbReference>
<keyword evidence="1" id="KW-0723">Serine/threonine-protein kinase</keyword>
<feature type="domain" description="AGC-kinase C-terminal" evidence="9">
    <location>
        <begin position="190"/>
        <end position="260"/>
    </location>
</feature>
<dbReference type="PANTHER" id="PTHR24351">
    <property type="entry name" value="RIBOSOMAL PROTEIN S6 KINASE"/>
    <property type="match status" value="1"/>
</dbReference>
<dbReference type="AlphaFoldDB" id="A0A9P6IL67"/>
<keyword evidence="11" id="KW-1185">Reference proteome</keyword>
<feature type="compositionally biased region" description="Low complexity" evidence="7">
    <location>
        <begin position="406"/>
        <end position="415"/>
    </location>
</feature>
<proteinExistence type="predicted"/>
<evidence type="ECO:0000256" key="4">
    <source>
        <dbReference type="ARBA" id="ARBA00022741"/>
    </source>
</evidence>
<keyword evidence="6" id="KW-0067">ATP-binding</keyword>
<dbReference type="CDD" id="cd05123">
    <property type="entry name" value="STKc_AGC"/>
    <property type="match status" value="1"/>
</dbReference>
<dbReference type="SMART" id="SM00220">
    <property type="entry name" value="S_TKc"/>
    <property type="match status" value="1"/>
</dbReference>
<dbReference type="Gene3D" id="1.10.510.10">
    <property type="entry name" value="Transferase(Phosphotransferase) domain 1"/>
    <property type="match status" value="1"/>
</dbReference>
<feature type="region of interest" description="Disordered" evidence="7">
    <location>
        <begin position="256"/>
        <end position="304"/>
    </location>
</feature>
<comment type="caution">
    <text evidence="10">The sequence shown here is derived from an EMBL/GenBank/DDBJ whole genome shotgun (WGS) entry which is preliminary data.</text>
</comment>
<evidence type="ECO:0000256" key="5">
    <source>
        <dbReference type="ARBA" id="ARBA00022777"/>
    </source>
</evidence>
<dbReference type="InterPro" id="IPR017892">
    <property type="entry name" value="Pkinase_C"/>
</dbReference>
<evidence type="ECO:0000259" key="9">
    <source>
        <dbReference type="PROSITE" id="PS51285"/>
    </source>
</evidence>
<sequence>MVLDYYPGGDMATQLAKWYRFEPARCLFYAAEIVLGIEELHRQGIVYRDLKPENILLALDGHIVLTDFGLSKQFPTFSESSPYLAEDKTNTFCGTAEYLAPEILRAAEYSYPVDWWSLGTLLYEMLSGITPFWAEHHAQMYQRVLEDDLEFPKDIDQDAADFIRGLLERDPDNRLGSRGAEEVKEHSYFASIDWDIALQRKLPCPYIPELKSEEDFSNFDDAFLTMTPRLTPGKHTLSNSIQNCFQGYSYSDRMASTLPRSDSKLPADRSKNPSSESYIEDFDQEASVPSAENNGHHVGNGRQSLYRSPLRVMETEDQDTESEFEDEDMCQYRPMPLLHAPPSAAISAHIETKAPATSPALTPPSTCPEDGRMVVERISTGRMGAAADILRGYSGRTSVDTHRHNSTGSSSSNGTIGPRLSRGYL</sequence>
<dbReference type="GO" id="GO:0005524">
    <property type="term" value="F:ATP binding"/>
    <property type="evidence" value="ECO:0007669"/>
    <property type="project" value="UniProtKB-KW"/>
</dbReference>
<evidence type="ECO:0000259" key="8">
    <source>
        <dbReference type="PROSITE" id="PS50011"/>
    </source>
</evidence>
<dbReference type="EMBL" id="JAAAHW010009929">
    <property type="protein sequence ID" value="KAF9934197.1"/>
    <property type="molecule type" value="Genomic_DNA"/>
</dbReference>
<dbReference type="OrthoDB" id="63267at2759"/>
<dbReference type="InterPro" id="IPR045270">
    <property type="entry name" value="STKc_AGC"/>
</dbReference>
<protein>
    <submittedName>
        <fullName evidence="10">Uncharacterized protein</fullName>
    </submittedName>
</protein>
<dbReference type="PROSITE" id="PS51285">
    <property type="entry name" value="AGC_KINASE_CTER"/>
    <property type="match status" value="1"/>
</dbReference>
<feature type="region of interest" description="Disordered" evidence="7">
    <location>
        <begin position="396"/>
        <end position="425"/>
    </location>
</feature>
<organism evidence="10 11">
    <name type="scientific">Modicella reniformis</name>
    <dbReference type="NCBI Taxonomy" id="1440133"/>
    <lineage>
        <taxon>Eukaryota</taxon>
        <taxon>Fungi</taxon>
        <taxon>Fungi incertae sedis</taxon>
        <taxon>Mucoromycota</taxon>
        <taxon>Mortierellomycotina</taxon>
        <taxon>Mortierellomycetes</taxon>
        <taxon>Mortierellales</taxon>
        <taxon>Mortierellaceae</taxon>
        <taxon>Modicella</taxon>
    </lineage>
</organism>
<evidence type="ECO:0000256" key="1">
    <source>
        <dbReference type="ARBA" id="ARBA00022527"/>
    </source>
</evidence>
<feature type="compositionally biased region" description="Basic and acidic residues" evidence="7">
    <location>
        <begin position="261"/>
        <end position="271"/>
    </location>
</feature>
<dbReference type="SUPFAM" id="SSF56112">
    <property type="entry name" value="Protein kinase-like (PK-like)"/>
    <property type="match status" value="1"/>
</dbReference>
<reference evidence="10" key="1">
    <citation type="journal article" date="2020" name="Fungal Divers.">
        <title>Resolving the Mortierellaceae phylogeny through synthesis of multi-gene phylogenetics and phylogenomics.</title>
        <authorList>
            <person name="Vandepol N."/>
            <person name="Liber J."/>
            <person name="Desiro A."/>
            <person name="Na H."/>
            <person name="Kennedy M."/>
            <person name="Barry K."/>
            <person name="Grigoriev I.V."/>
            <person name="Miller A.N."/>
            <person name="O'Donnell K."/>
            <person name="Stajich J.E."/>
            <person name="Bonito G."/>
        </authorList>
    </citation>
    <scope>NUCLEOTIDE SEQUENCE</scope>
    <source>
        <strain evidence="10">MES-2147</strain>
    </source>
</reference>
<evidence type="ECO:0000256" key="7">
    <source>
        <dbReference type="SAM" id="MobiDB-lite"/>
    </source>
</evidence>
<name>A0A9P6IL67_9FUNG</name>
<accession>A0A9P6IL67</accession>
<evidence type="ECO:0000256" key="3">
    <source>
        <dbReference type="ARBA" id="ARBA00022679"/>
    </source>
</evidence>